<dbReference type="Proteomes" id="UP000033079">
    <property type="component" value="Chromosome"/>
</dbReference>
<feature type="transmembrane region" description="Helical" evidence="5">
    <location>
        <begin position="311"/>
        <end position="334"/>
    </location>
</feature>
<feature type="transmembrane region" description="Helical" evidence="5">
    <location>
        <begin position="12"/>
        <end position="32"/>
    </location>
</feature>
<sequence>MEMKNMKEKDILQATIILLIAIFLVKTLIPFYTGSMMPLIVLSGSMTPMMLPGDMIIEKSVDPSELKVGDVIAFHPPGRENTVATKDSAVVTKENTLVTHRIISLEEGKERRFQTKGDANNAQDDFKVPAPNIKGKLIFVIPFAGYLPDAVKKNKNILLFTVILPAGLIILDEIRTMLLYSNPAKARKVEKEQKKIARRTSYVVKRKRLAAFILISGLIFTGVVAHNLGENGHVVLEKNTIIKNQESLSQVYVLTPDDYEQRIAINFWYGVITPANETQVTVPEETPATVISVPYILPIFWIISLSEINPYFPALAEIGLYTCFSVLFLLPLWYRKSTVGRKNQIKFRRRFAQWKRTFHLI</sequence>
<dbReference type="PANTHER" id="PTHR10806:SF6">
    <property type="entry name" value="SIGNAL PEPTIDASE COMPLEX CATALYTIC SUBUNIT SEC11"/>
    <property type="match status" value="1"/>
</dbReference>
<dbReference type="CDD" id="cd06530">
    <property type="entry name" value="S26_SPase_I"/>
    <property type="match status" value="1"/>
</dbReference>
<dbReference type="GO" id="GO:0004252">
    <property type="term" value="F:serine-type endopeptidase activity"/>
    <property type="evidence" value="ECO:0007669"/>
    <property type="project" value="InterPro"/>
</dbReference>
<dbReference type="NCBIfam" id="TIGR02228">
    <property type="entry name" value="sigpep_I_arch"/>
    <property type="match status" value="1"/>
</dbReference>
<evidence type="ECO:0000256" key="5">
    <source>
        <dbReference type="SAM" id="Phobius"/>
    </source>
</evidence>
<evidence type="ECO:0000313" key="8">
    <source>
        <dbReference type="Proteomes" id="UP000033079"/>
    </source>
</evidence>
<protein>
    <submittedName>
        <fullName evidence="7">Signal peptidase I</fullName>
        <ecNumber evidence="7">3.4.21.89</ecNumber>
    </submittedName>
</protein>
<keyword evidence="2 5" id="KW-0812">Transmembrane</keyword>
<dbReference type="EC" id="3.4.21.89" evidence="7"/>
<evidence type="ECO:0000259" key="6">
    <source>
        <dbReference type="Pfam" id="PF10502"/>
    </source>
</evidence>
<feature type="domain" description="Peptidase S26" evidence="6">
    <location>
        <begin position="18"/>
        <end position="81"/>
    </location>
</feature>
<reference evidence="7 8" key="1">
    <citation type="submission" date="2014-07" db="EMBL/GenBank/DDBJ databases">
        <title>Methanogenic archaea and the global carbon cycle.</title>
        <authorList>
            <person name="Henriksen J.R."/>
            <person name="Luke J."/>
            <person name="Reinhart S."/>
            <person name="Benedict M.N."/>
            <person name="Youngblut N.D."/>
            <person name="Metcalf M.E."/>
            <person name="Whitaker R.J."/>
            <person name="Metcalf W.W."/>
        </authorList>
    </citation>
    <scope>NUCLEOTIDE SEQUENCE [LARGE SCALE GENOMIC DNA]</scope>
    <source>
        <strain evidence="7 8">227</strain>
    </source>
</reference>
<dbReference type="PRINTS" id="PR00728">
    <property type="entry name" value="SIGNALPTASE"/>
</dbReference>
<keyword evidence="3 5" id="KW-1133">Transmembrane helix</keyword>
<accession>A0A0E3LPI6</accession>
<dbReference type="Gene3D" id="2.10.109.10">
    <property type="entry name" value="Umud Fragment, subunit A"/>
    <property type="match status" value="1"/>
</dbReference>
<dbReference type="InterPro" id="IPR036286">
    <property type="entry name" value="LexA/Signal_pep-like_sf"/>
</dbReference>
<dbReference type="GO" id="GO:0016020">
    <property type="term" value="C:membrane"/>
    <property type="evidence" value="ECO:0007669"/>
    <property type="project" value="UniProtKB-SubCell"/>
</dbReference>
<evidence type="ECO:0000313" key="7">
    <source>
        <dbReference type="EMBL" id="AKB56586.1"/>
    </source>
</evidence>
<dbReference type="GO" id="GO:0006465">
    <property type="term" value="P:signal peptide processing"/>
    <property type="evidence" value="ECO:0007669"/>
    <property type="project" value="InterPro"/>
</dbReference>
<dbReference type="SUPFAM" id="SSF51306">
    <property type="entry name" value="LexA/Signal peptidase"/>
    <property type="match status" value="1"/>
</dbReference>
<evidence type="ECO:0000256" key="4">
    <source>
        <dbReference type="ARBA" id="ARBA00023136"/>
    </source>
</evidence>
<dbReference type="InterPro" id="IPR019533">
    <property type="entry name" value="Peptidase_S26"/>
</dbReference>
<dbReference type="InterPro" id="IPR001733">
    <property type="entry name" value="Peptidase_S26B"/>
</dbReference>
<proteinExistence type="predicted"/>
<dbReference type="HOGENOM" id="CLU_881706_0_0_2"/>
<dbReference type="AlphaFoldDB" id="A0A0E3LPI6"/>
<dbReference type="PANTHER" id="PTHR10806">
    <property type="entry name" value="SIGNAL PEPTIDASE COMPLEX CATALYTIC SUBUNIT SEC11"/>
    <property type="match status" value="1"/>
</dbReference>
<dbReference type="EMBL" id="CP009530">
    <property type="protein sequence ID" value="AKB56586.1"/>
    <property type="molecule type" value="Genomic_DNA"/>
</dbReference>
<evidence type="ECO:0000256" key="2">
    <source>
        <dbReference type="ARBA" id="ARBA00022692"/>
    </source>
</evidence>
<keyword evidence="4 5" id="KW-0472">Membrane</keyword>
<keyword evidence="7" id="KW-0378">Hydrolase</keyword>
<dbReference type="KEGG" id="mbar:MSBR2_0070"/>
<feature type="transmembrane region" description="Helical" evidence="5">
    <location>
        <begin position="157"/>
        <end position="178"/>
    </location>
</feature>
<dbReference type="Pfam" id="PF10502">
    <property type="entry name" value="Peptidase_S26"/>
    <property type="match status" value="1"/>
</dbReference>
<gene>
    <name evidence="7" type="ORF">MSBR2_0070</name>
</gene>
<dbReference type="GO" id="GO:0009003">
    <property type="term" value="F:signal peptidase activity"/>
    <property type="evidence" value="ECO:0007669"/>
    <property type="project" value="UniProtKB-EC"/>
</dbReference>
<dbReference type="PATRIC" id="fig|1434106.5.peg.57"/>
<evidence type="ECO:0000256" key="3">
    <source>
        <dbReference type="ARBA" id="ARBA00022989"/>
    </source>
</evidence>
<comment type="subcellular location">
    <subcellularLocation>
        <location evidence="1">Membrane</location>
    </subcellularLocation>
</comment>
<evidence type="ECO:0000256" key="1">
    <source>
        <dbReference type="ARBA" id="ARBA00004370"/>
    </source>
</evidence>
<organism evidence="7 8">
    <name type="scientific">Methanosarcina barkeri 227</name>
    <dbReference type="NCBI Taxonomy" id="1434106"/>
    <lineage>
        <taxon>Archaea</taxon>
        <taxon>Methanobacteriati</taxon>
        <taxon>Methanobacteriota</taxon>
        <taxon>Stenosarchaea group</taxon>
        <taxon>Methanomicrobia</taxon>
        <taxon>Methanosarcinales</taxon>
        <taxon>Methanosarcinaceae</taxon>
        <taxon>Methanosarcina</taxon>
    </lineage>
</organism>
<feature type="transmembrane region" description="Helical" evidence="5">
    <location>
        <begin position="209"/>
        <end position="229"/>
    </location>
</feature>
<name>A0A0E3LPI6_METBA</name>